<evidence type="ECO:0000313" key="3">
    <source>
        <dbReference type="Proteomes" id="UP000237968"/>
    </source>
</evidence>
<gene>
    <name evidence="2" type="ORF">ENSA5_27330</name>
</gene>
<dbReference type="GO" id="GO:0005509">
    <property type="term" value="F:calcium ion binding"/>
    <property type="evidence" value="ECO:0007669"/>
    <property type="project" value="InterPro"/>
</dbReference>
<organism evidence="2 3">
    <name type="scientific">Enhygromyxa salina</name>
    <dbReference type="NCBI Taxonomy" id="215803"/>
    <lineage>
        <taxon>Bacteria</taxon>
        <taxon>Pseudomonadati</taxon>
        <taxon>Myxococcota</taxon>
        <taxon>Polyangia</taxon>
        <taxon>Nannocystales</taxon>
        <taxon>Nannocystaceae</taxon>
        <taxon>Enhygromyxa</taxon>
    </lineage>
</organism>
<evidence type="ECO:0000256" key="1">
    <source>
        <dbReference type="SAM" id="MobiDB-lite"/>
    </source>
</evidence>
<feature type="compositionally biased region" description="Basic and acidic residues" evidence="1">
    <location>
        <begin position="134"/>
        <end position="145"/>
    </location>
</feature>
<reference evidence="2 3" key="1">
    <citation type="submission" date="2018-03" db="EMBL/GenBank/DDBJ databases">
        <title>Draft Genome Sequences of the Obligatory Marine Myxobacteria Enhygromyxa salina SWB005.</title>
        <authorList>
            <person name="Poehlein A."/>
            <person name="Moghaddam J.A."/>
            <person name="Harms H."/>
            <person name="Alanjari M."/>
            <person name="Koenig G.M."/>
            <person name="Daniel R."/>
            <person name="Schaeberle T.F."/>
        </authorList>
    </citation>
    <scope>NUCLEOTIDE SEQUENCE [LARGE SCALE GENOMIC DNA]</scope>
    <source>
        <strain evidence="2 3">SWB005</strain>
    </source>
</reference>
<evidence type="ECO:0000313" key="2">
    <source>
        <dbReference type="EMBL" id="PRQ01051.1"/>
    </source>
</evidence>
<name>A0A2S9Y7P9_9BACT</name>
<dbReference type="EMBL" id="PVNK01000136">
    <property type="protein sequence ID" value="PRQ01051.1"/>
    <property type="molecule type" value="Genomic_DNA"/>
</dbReference>
<dbReference type="SUPFAM" id="SSF103647">
    <property type="entry name" value="TSP type-3 repeat"/>
    <property type="match status" value="1"/>
</dbReference>
<feature type="compositionally biased region" description="Acidic residues" evidence="1">
    <location>
        <begin position="97"/>
        <end position="127"/>
    </location>
</feature>
<keyword evidence="3" id="KW-1185">Reference proteome</keyword>
<accession>A0A2S9Y7P9</accession>
<protein>
    <recommendedName>
        <fullName evidence="4">Alpha-agarase</fullName>
    </recommendedName>
</protein>
<proteinExistence type="predicted"/>
<sequence>MLAATMPSLPRDRTLRAASVVIALLTLGACHPHERSVEPASEGNPTPGDAAAEPWLFIENEEPQPTAGEPPPPSRRTEGPDGDGDGIPDQVDACPADPEDLDGFDDGDGCPEPDNDLDGILDIDDQCPMEPETFDGHHDEDGCPG</sequence>
<dbReference type="InterPro" id="IPR028974">
    <property type="entry name" value="TSP_type-3_rpt"/>
</dbReference>
<comment type="caution">
    <text evidence="2">The sequence shown here is derived from an EMBL/GenBank/DDBJ whole genome shotgun (WGS) entry which is preliminary data.</text>
</comment>
<dbReference type="Proteomes" id="UP000237968">
    <property type="component" value="Unassembled WGS sequence"/>
</dbReference>
<evidence type="ECO:0008006" key="4">
    <source>
        <dbReference type="Google" id="ProtNLM"/>
    </source>
</evidence>
<feature type="region of interest" description="Disordered" evidence="1">
    <location>
        <begin position="34"/>
        <end position="145"/>
    </location>
</feature>
<dbReference type="AlphaFoldDB" id="A0A2S9Y7P9"/>
<dbReference type="Gene3D" id="4.10.1080.10">
    <property type="entry name" value="TSP type-3 repeat"/>
    <property type="match status" value="1"/>
</dbReference>